<evidence type="ECO:0000313" key="2">
    <source>
        <dbReference type="EMBL" id="KAJ9606805.1"/>
    </source>
</evidence>
<gene>
    <name evidence="2" type="ORF">H2200_008815</name>
</gene>
<keyword evidence="1" id="KW-0812">Transmembrane</keyword>
<keyword evidence="1" id="KW-0472">Membrane</keyword>
<protein>
    <submittedName>
        <fullName evidence="2">Uncharacterized protein</fullName>
    </submittedName>
</protein>
<feature type="transmembrane region" description="Helical" evidence="1">
    <location>
        <begin position="12"/>
        <end position="35"/>
    </location>
</feature>
<name>A0AA39CG19_9EURO</name>
<keyword evidence="1" id="KW-1133">Transmembrane helix</keyword>
<evidence type="ECO:0000313" key="3">
    <source>
        <dbReference type="Proteomes" id="UP001172673"/>
    </source>
</evidence>
<evidence type="ECO:0000256" key="1">
    <source>
        <dbReference type="SAM" id="Phobius"/>
    </source>
</evidence>
<proteinExistence type="predicted"/>
<keyword evidence="3" id="KW-1185">Reference proteome</keyword>
<sequence>MYLESEKPKYPTGFGLSLTFGASGFLIALFLEWTYTLVNARKAKSVDEARAKYTEEELFNMGDKSPLSSMCCEPSDVGGAYAHRARDVSS</sequence>
<dbReference type="Proteomes" id="UP001172673">
    <property type="component" value="Unassembled WGS sequence"/>
</dbReference>
<dbReference type="EMBL" id="JAPDRK010000013">
    <property type="protein sequence ID" value="KAJ9606805.1"/>
    <property type="molecule type" value="Genomic_DNA"/>
</dbReference>
<comment type="caution">
    <text evidence="2">The sequence shown here is derived from an EMBL/GenBank/DDBJ whole genome shotgun (WGS) entry which is preliminary data.</text>
</comment>
<reference evidence="2" key="1">
    <citation type="submission" date="2022-10" db="EMBL/GenBank/DDBJ databases">
        <title>Culturing micro-colonial fungi from biological soil crusts in the Mojave desert and describing Neophaeococcomyces mojavensis, and introducing the new genera and species Taxawa tesnikishii.</title>
        <authorList>
            <person name="Kurbessoian T."/>
            <person name="Stajich J.E."/>
        </authorList>
    </citation>
    <scope>NUCLEOTIDE SEQUENCE</scope>
    <source>
        <strain evidence="2">TK_41</strain>
    </source>
</reference>
<organism evidence="2 3">
    <name type="scientific">Cladophialophora chaetospira</name>
    <dbReference type="NCBI Taxonomy" id="386627"/>
    <lineage>
        <taxon>Eukaryota</taxon>
        <taxon>Fungi</taxon>
        <taxon>Dikarya</taxon>
        <taxon>Ascomycota</taxon>
        <taxon>Pezizomycotina</taxon>
        <taxon>Eurotiomycetes</taxon>
        <taxon>Chaetothyriomycetidae</taxon>
        <taxon>Chaetothyriales</taxon>
        <taxon>Herpotrichiellaceae</taxon>
        <taxon>Cladophialophora</taxon>
    </lineage>
</organism>
<dbReference type="AlphaFoldDB" id="A0AA39CG19"/>
<accession>A0AA39CG19</accession>